<evidence type="ECO:0000256" key="3">
    <source>
        <dbReference type="ARBA" id="ARBA00022475"/>
    </source>
</evidence>
<feature type="transmembrane region" description="Helical" evidence="7">
    <location>
        <begin position="265"/>
        <end position="289"/>
    </location>
</feature>
<feature type="transmembrane region" description="Helical" evidence="7">
    <location>
        <begin position="407"/>
        <end position="427"/>
    </location>
</feature>
<dbReference type="RefSeq" id="WP_015884223.1">
    <property type="nucleotide sequence ID" value="NC_012669.1"/>
</dbReference>
<sequence>MTTPALSPGHLSGRDWAALLVLCGAIFLEGSDVAMLTVALPSIRTDLGLATSELGGVLTAYVVGYGGFMLLGGRAADLYGRRRMFVLWLVVFLVFSGLGGLATEGWMLLVARLVTGIAAGFLTPAGLSLITTQFPEGPRRNRALIIYGAAGAAGFSLGLVVGGLLSAIHWRWVFFAPVVLSVVLLVLAVAVIRRDAPDRGRGRLDAGGALTATGAMVLLAFGIVRLEHLGDEPVPTLGALAGGLALLVVFVLLQRRSPDPLVRLGLLRCGVLVRANITALAFAGAFYGFQFLLTLYLQEMRGWTPLQTGLAMLLMAIDAVLAPTLTPRLVERFGVARVIVGGGLAAFAAVALFAFARLDWVYALMVPSMLLVGVAFALAYGPLAIAATDGVAEREQGVASGLLNTSFQLGAAIGISTATLAFTVTLAGQGSAAVQLAAFRVALVVPAALALVAATTMVLRARRRPLGADAPDAPETRAEVRVPG</sequence>
<keyword evidence="6 7" id="KW-0472">Membrane</keyword>
<feature type="transmembrane region" description="Helical" evidence="7">
    <location>
        <begin position="109"/>
        <end position="132"/>
    </location>
</feature>
<reference evidence="9 10" key="1">
    <citation type="journal article" date="2009" name="Stand. Genomic Sci.">
        <title>Complete genome sequence of Beutenbergia cavernae type strain (HKI 0122).</title>
        <authorList>
            <person name="Land M."/>
            <person name="Pukall R."/>
            <person name="Abt B."/>
            <person name="Goker M."/>
            <person name="Rohde M."/>
            <person name="Glavina Del Rio T."/>
            <person name="Tice H."/>
            <person name="Copeland A."/>
            <person name="Cheng J.F."/>
            <person name="Lucas S."/>
            <person name="Chen F."/>
            <person name="Nolan M."/>
            <person name="Bruce D."/>
            <person name="Goodwin L."/>
            <person name="Pitluck S."/>
            <person name="Ivanova N."/>
            <person name="Mavromatis K."/>
            <person name="Ovchinnikova G."/>
            <person name="Pati A."/>
            <person name="Chen A."/>
            <person name="Palaniappan K."/>
            <person name="Hauser L."/>
            <person name="Chang Y.J."/>
            <person name="Jefferies C.C."/>
            <person name="Saunders E."/>
            <person name="Brettin T."/>
            <person name="Detter J.C."/>
            <person name="Han C."/>
            <person name="Chain P."/>
            <person name="Bristow J."/>
            <person name="Eisen J.A."/>
            <person name="Markowitz V."/>
            <person name="Hugenholtz P."/>
            <person name="Kyrpides N.C."/>
            <person name="Klenk H.P."/>
            <person name="Lapidus A."/>
        </authorList>
    </citation>
    <scope>NUCLEOTIDE SEQUENCE [LARGE SCALE GENOMIC DNA]</scope>
    <source>
        <strain evidence="10">ATCC BAA-8 / DSM 12333 / NBRC 16432</strain>
    </source>
</reference>
<dbReference type="AlphaFoldDB" id="C5C3S7"/>
<dbReference type="OrthoDB" id="7375466at2"/>
<feature type="transmembrane region" description="Helical" evidence="7">
    <location>
        <begin position="144"/>
        <end position="166"/>
    </location>
</feature>
<dbReference type="GO" id="GO:0005886">
    <property type="term" value="C:plasma membrane"/>
    <property type="evidence" value="ECO:0007669"/>
    <property type="project" value="UniProtKB-SubCell"/>
</dbReference>
<dbReference type="InterPro" id="IPR011701">
    <property type="entry name" value="MFS"/>
</dbReference>
<dbReference type="Proteomes" id="UP000007962">
    <property type="component" value="Chromosome"/>
</dbReference>
<evidence type="ECO:0000259" key="8">
    <source>
        <dbReference type="PROSITE" id="PS50850"/>
    </source>
</evidence>
<keyword evidence="10" id="KW-1185">Reference proteome</keyword>
<evidence type="ECO:0000256" key="2">
    <source>
        <dbReference type="ARBA" id="ARBA00022448"/>
    </source>
</evidence>
<dbReference type="PANTHER" id="PTHR42718:SF46">
    <property type="entry name" value="BLR6921 PROTEIN"/>
    <property type="match status" value="1"/>
</dbReference>
<feature type="transmembrane region" description="Helical" evidence="7">
    <location>
        <begin position="236"/>
        <end position="253"/>
    </location>
</feature>
<feature type="domain" description="Major facilitator superfamily (MFS) profile" evidence="8">
    <location>
        <begin position="18"/>
        <end position="465"/>
    </location>
</feature>
<evidence type="ECO:0000256" key="4">
    <source>
        <dbReference type="ARBA" id="ARBA00022692"/>
    </source>
</evidence>
<protein>
    <submittedName>
        <fullName evidence="9">Major facilitator superfamily MFS_1</fullName>
    </submittedName>
</protein>
<keyword evidence="3" id="KW-1003">Cell membrane</keyword>
<dbReference type="GO" id="GO:0022857">
    <property type="term" value="F:transmembrane transporter activity"/>
    <property type="evidence" value="ECO:0007669"/>
    <property type="project" value="InterPro"/>
</dbReference>
<feature type="transmembrane region" description="Helical" evidence="7">
    <location>
        <begin position="338"/>
        <end position="356"/>
    </location>
</feature>
<evidence type="ECO:0000256" key="5">
    <source>
        <dbReference type="ARBA" id="ARBA00022989"/>
    </source>
</evidence>
<dbReference type="STRING" id="471853.Bcav_3744"/>
<feature type="transmembrane region" description="Helical" evidence="7">
    <location>
        <begin position="433"/>
        <end position="454"/>
    </location>
</feature>
<dbReference type="SUPFAM" id="SSF103473">
    <property type="entry name" value="MFS general substrate transporter"/>
    <property type="match status" value="1"/>
</dbReference>
<dbReference type="eggNOG" id="COG2814">
    <property type="taxonomic scope" value="Bacteria"/>
</dbReference>
<feature type="transmembrane region" description="Helical" evidence="7">
    <location>
        <begin position="172"/>
        <end position="192"/>
    </location>
</feature>
<dbReference type="HOGENOM" id="CLU_000960_28_2_11"/>
<dbReference type="PANTHER" id="PTHR42718">
    <property type="entry name" value="MAJOR FACILITATOR SUPERFAMILY MULTIDRUG TRANSPORTER MFSC"/>
    <property type="match status" value="1"/>
</dbReference>
<proteinExistence type="predicted"/>
<keyword evidence="2" id="KW-0813">Transport</keyword>
<dbReference type="CDD" id="cd17321">
    <property type="entry name" value="MFS_MMR_MDR_like"/>
    <property type="match status" value="1"/>
</dbReference>
<evidence type="ECO:0000256" key="7">
    <source>
        <dbReference type="SAM" id="Phobius"/>
    </source>
</evidence>
<organism evidence="9 10">
    <name type="scientific">Beutenbergia cavernae (strain ATCC BAA-8 / DSM 12333 / CCUG 43141 / JCM 11478 / NBRC 16432 / NCIMB 13614 / HKI 0122)</name>
    <dbReference type="NCBI Taxonomy" id="471853"/>
    <lineage>
        <taxon>Bacteria</taxon>
        <taxon>Bacillati</taxon>
        <taxon>Actinomycetota</taxon>
        <taxon>Actinomycetes</taxon>
        <taxon>Micrococcales</taxon>
        <taxon>Beutenbergiaceae</taxon>
        <taxon>Beutenbergia</taxon>
    </lineage>
</organism>
<evidence type="ECO:0000256" key="1">
    <source>
        <dbReference type="ARBA" id="ARBA00004651"/>
    </source>
</evidence>
<evidence type="ECO:0000256" key="6">
    <source>
        <dbReference type="ARBA" id="ARBA00023136"/>
    </source>
</evidence>
<dbReference type="Gene3D" id="1.20.1250.20">
    <property type="entry name" value="MFS general substrate transporter like domains"/>
    <property type="match status" value="1"/>
</dbReference>
<feature type="transmembrane region" description="Helical" evidence="7">
    <location>
        <begin position="362"/>
        <end position="386"/>
    </location>
</feature>
<keyword evidence="4 7" id="KW-0812">Transmembrane</keyword>
<evidence type="ECO:0000313" key="10">
    <source>
        <dbReference type="Proteomes" id="UP000007962"/>
    </source>
</evidence>
<feature type="transmembrane region" description="Helical" evidence="7">
    <location>
        <begin position="85"/>
        <end position="103"/>
    </location>
</feature>
<keyword evidence="5 7" id="KW-1133">Transmembrane helix</keyword>
<feature type="transmembrane region" description="Helical" evidence="7">
    <location>
        <begin position="309"/>
        <end position="326"/>
    </location>
</feature>
<comment type="subcellular location">
    <subcellularLocation>
        <location evidence="1">Cell membrane</location>
        <topology evidence="1">Multi-pass membrane protein</topology>
    </subcellularLocation>
</comment>
<dbReference type="Gene3D" id="1.20.1720.10">
    <property type="entry name" value="Multidrug resistance protein D"/>
    <property type="match status" value="1"/>
</dbReference>
<dbReference type="InterPro" id="IPR036259">
    <property type="entry name" value="MFS_trans_sf"/>
</dbReference>
<dbReference type="InterPro" id="IPR020846">
    <property type="entry name" value="MFS_dom"/>
</dbReference>
<dbReference type="Pfam" id="PF07690">
    <property type="entry name" value="MFS_1"/>
    <property type="match status" value="1"/>
</dbReference>
<dbReference type="EMBL" id="CP001618">
    <property type="protein sequence ID" value="ACQ81986.1"/>
    <property type="molecule type" value="Genomic_DNA"/>
</dbReference>
<accession>C5C3S7</accession>
<dbReference type="PROSITE" id="PS50850">
    <property type="entry name" value="MFS"/>
    <property type="match status" value="1"/>
</dbReference>
<name>C5C3S7_BEUC1</name>
<gene>
    <name evidence="9" type="ordered locus">Bcav_3744</name>
</gene>
<feature type="transmembrane region" description="Helical" evidence="7">
    <location>
        <begin position="204"/>
        <end position="224"/>
    </location>
</feature>
<dbReference type="KEGG" id="bcv:Bcav_3744"/>
<evidence type="ECO:0000313" key="9">
    <source>
        <dbReference type="EMBL" id="ACQ81986.1"/>
    </source>
</evidence>
<feature type="transmembrane region" description="Helical" evidence="7">
    <location>
        <begin position="55"/>
        <end position="73"/>
    </location>
</feature>